<dbReference type="AlphaFoldDB" id="A0AAE9XPE9"/>
<dbReference type="RefSeq" id="WP_272163497.1">
    <property type="nucleotide sequence ID" value="NZ_CP116507.1"/>
</dbReference>
<protein>
    <recommendedName>
        <fullName evidence="3">Resolvase HTH domain-containing protein</fullName>
    </recommendedName>
</protein>
<reference evidence="1" key="1">
    <citation type="submission" date="2023-01" db="EMBL/GenBank/DDBJ databases">
        <title>Oxazolidinone resistance genes in florfenicol resistant enterococci from beef cattle and veal calves at slaughter.</title>
        <authorList>
            <person name="Biggel M."/>
        </authorList>
    </citation>
    <scope>NUCLEOTIDE SEQUENCE</scope>
    <source>
        <strain evidence="1">K204-1</strain>
    </source>
</reference>
<organism evidence="1 2">
    <name type="scientific">Vagococcus lutrae</name>
    <dbReference type="NCBI Taxonomy" id="81947"/>
    <lineage>
        <taxon>Bacteria</taxon>
        <taxon>Bacillati</taxon>
        <taxon>Bacillota</taxon>
        <taxon>Bacilli</taxon>
        <taxon>Lactobacillales</taxon>
        <taxon>Enterococcaceae</taxon>
        <taxon>Vagococcus</taxon>
    </lineage>
</organism>
<evidence type="ECO:0008006" key="3">
    <source>
        <dbReference type="Google" id="ProtNLM"/>
    </source>
</evidence>
<gene>
    <name evidence="1" type="ORF">PML95_02220</name>
</gene>
<dbReference type="EMBL" id="CP116507">
    <property type="protein sequence ID" value="WCG23084.1"/>
    <property type="molecule type" value="Genomic_DNA"/>
</dbReference>
<accession>A0AAE9XPE9</accession>
<evidence type="ECO:0000313" key="2">
    <source>
        <dbReference type="Proteomes" id="UP001179600"/>
    </source>
</evidence>
<evidence type="ECO:0000313" key="1">
    <source>
        <dbReference type="EMBL" id="WCG23084.1"/>
    </source>
</evidence>
<proteinExistence type="predicted"/>
<dbReference type="Proteomes" id="UP001179600">
    <property type="component" value="Chromosome"/>
</dbReference>
<sequence length="172" mass="19746">MKFYINTELDLKQTYTICTEFLSLSEDDSDFIQLGVLNTVDHLEQLLRYLASETVLMCYDYASLQLTLSEFKVCYEFLKDHHITLQFLKDCPTFISHTIKLCEIDTAILSQRVKKGLVATREKGTVIGRPAVSPQTQMEIRKLHQNRLTLREIATRCGVSLGTVCKYIKKGD</sequence>
<name>A0AAE9XPE9_9ENTE</name>